<protein>
    <submittedName>
        <fullName evidence="1">Uncharacterized protein</fullName>
    </submittedName>
</protein>
<dbReference type="AlphaFoldDB" id="A0AAN9AP49"/>
<dbReference type="EMBL" id="JBAMIC010000024">
    <property type="protein sequence ID" value="KAK7090419.1"/>
    <property type="molecule type" value="Genomic_DNA"/>
</dbReference>
<comment type="caution">
    <text evidence="1">The sequence shown here is derived from an EMBL/GenBank/DDBJ whole genome shotgun (WGS) entry which is preliminary data.</text>
</comment>
<sequence length="70" mass="7603">MPRFSIRRSLLVDVLVLVCLALALLGFLYVTGLLAHVPLLNRLVALRDGPVVITPLPPKVIHGHGVPPKH</sequence>
<name>A0AAN9AP49_9CAEN</name>
<reference evidence="1 2" key="1">
    <citation type="submission" date="2024-02" db="EMBL/GenBank/DDBJ databases">
        <title>Chromosome-scale genome assembly of the rough periwinkle Littorina saxatilis.</title>
        <authorList>
            <person name="De Jode A."/>
            <person name="Faria R."/>
            <person name="Formenti G."/>
            <person name="Sims Y."/>
            <person name="Smith T.P."/>
            <person name="Tracey A."/>
            <person name="Wood J.M.D."/>
            <person name="Zagrodzka Z.B."/>
            <person name="Johannesson K."/>
            <person name="Butlin R.K."/>
            <person name="Leder E.H."/>
        </authorList>
    </citation>
    <scope>NUCLEOTIDE SEQUENCE [LARGE SCALE GENOMIC DNA]</scope>
    <source>
        <strain evidence="1">Snail1</strain>
        <tissue evidence="1">Muscle</tissue>
    </source>
</reference>
<evidence type="ECO:0000313" key="2">
    <source>
        <dbReference type="Proteomes" id="UP001374579"/>
    </source>
</evidence>
<keyword evidence="2" id="KW-1185">Reference proteome</keyword>
<proteinExistence type="predicted"/>
<dbReference type="Proteomes" id="UP001374579">
    <property type="component" value="Unassembled WGS sequence"/>
</dbReference>
<accession>A0AAN9AP49</accession>
<organism evidence="1 2">
    <name type="scientific">Littorina saxatilis</name>
    <dbReference type="NCBI Taxonomy" id="31220"/>
    <lineage>
        <taxon>Eukaryota</taxon>
        <taxon>Metazoa</taxon>
        <taxon>Spiralia</taxon>
        <taxon>Lophotrochozoa</taxon>
        <taxon>Mollusca</taxon>
        <taxon>Gastropoda</taxon>
        <taxon>Caenogastropoda</taxon>
        <taxon>Littorinimorpha</taxon>
        <taxon>Littorinoidea</taxon>
        <taxon>Littorinidae</taxon>
        <taxon>Littorina</taxon>
    </lineage>
</organism>
<gene>
    <name evidence="1" type="ORF">V1264_010217</name>
</gene>
<evidence type="ECO:0000313" key="1">
    <source>
        <dbReference type="EMBL" id="KAK7090419.1"/>
    </source>
</evidence>